<sequence>HMLPSVEPFGVPSRSIGQLRGNRNFVGTRGPAVSGTLSWSQVFPFCHVGCKATVLLRPGLGEYGLTWCHASFVLAALCPRLGEPLSALHDAALCFPLGEPLSVFSGRHLMTRRLVLNLHCHGLVDGRYMARKSGSKREHVFSGFFYSLFFQMSGGYEDQHSLMLSLHFLWLFSRRRGSSVPARVHGSFCGATPVEFDKYSKALYPPSYHAYLGLHYHLDSRT</sequence>
<keyword evidence="2" id="KW-1185">Reference proteome</keyword>
<evidence type="ECO:0000313" key="2">
    <source>
        <dbReference type="Proteomes" id="UP000824890"/>
    </source>
</evidence>
<organism evidence="1 2">
    <name type="scientific">Brassica napus</name>
    <name type="common">Rape</name>
    <dbReference type="NCBI Taxonomy" id="3708"/>
    <lineage>
        <taxon>Eukaryota</taxon>
        <taxon>Viridiplantae</taxon>
        <taxon>Streptophyta</taxon>
        <taxon>Embryophyta</taxon>
        <taxon>Tracheophyta</taxon>
        <taxon>Spermatophyta</taxon>
        <taxon>Magnoliopsida</taxon>
        <taxon>eudicotyledons</taxon>
        <taxon>Gunneridae</taxon>
        <taxon>Pentapetalae</taxon>
        <taxon>rosids</taxon>
        <taxon>malvids</taxon>
        <taxon>Brassicales</taxon>
        <taxon>Brassicaceae</taxon>
        <taxon>Brassiceae</taxon>
        <taxon>Brassica</taxon>
    </lineage>
</organism>
<name>A0ABQ8A012_BRANA</name>
<accession>A0ABQ8A012</accession>
<dbReference type="EMBL" id="JAGKQM010000014">
    <property type="protein sequence ID" value="KAH0885798.1"/>
    <property type="molecule type" value="Genomic_DNA"/>
</dbReference>
<gene>
    <name evidence="1" type="ORF">HID58_061894</name>
</gene>
<dbReference type="Proteomes" id="UP000824890">
    <property type="component" value="Unassembled WGS sequence"/>
</dbReference>
<protein>
    <submittedName>
        <fullName evidence="1">Uncharacterized protein</fullName>
    </submittedName>
</protein>
<proteinExistence type="predicted"/>
<comment type="caution">
    <text evidence="1">The sequence shown here is derived from an EMBL/GenBank/DDBJ whole genome shotgun (WGS) entry which is preliminary data.</text>
</comment>
<reference evidence="1 2" key="1">
    <citation type="submission" date="2021-05" db="EMBL/GenBank/DDBJ databases">
        <title>Genome Assembly of Synthetic Allotetraploid Brassica napus Reveals Homoeologous Exchanges between Subgenomes.</title>
        <authorList>
            <person name="Davis J.T."/>
        </authorList>
    </citation>
    <scope>NUCLEOTIDE SEQUENCE [LARGE SCALE GENOMIC DNA]</scope>
    <source>
        <strain evidence="2">cv. Da-Ae</strain>
        <tissue evidence="1">Seedling</tissue>
    </source>
</reference>
<evidence type="ECO:0000313" key="1">
    <source>
        <dbReference type="EMBL" id="KAH0885798.1"/>
    </source>
</evidence>
<feature type="non-terminal residue" evidence="1">
    <location>
        <position position="1"/>
    </location>
</feature>